<feature type="transmembrane region" description="Helical" evidence="1">
    <location>
        <begin position="6"/>
        <end position="25"/>
    </location>
</feature>
<sequence>MLAETFKRTISLLIPATLIGIVIGYHETGRVTVVGVVVYIAVALVSGMALESLSLWYSRRFGTGTTPSIVKAVFWLVAAISLYLFFRHFDRG</sequence>
<reference evidence="2 3" key="1">
    <citation type="submission" date="2016-11" db="EMBL/GenBank/DDBJ databases">
        <authorList>
            <person name="Jaros S."/>
            <person name="Januszkiewicz K."/>
            <person name="Wedrychowicz H."/>
        </authorList>
    </citation>
    <scope>NUCLEOTIDE SEQUENCE [LARGE SCALE GENOMIC DNA]</scope>
    <source>
        <strain evidence="2 3">GAS86</strain>
    </source>
</reference>
<evidence type="ECO:0000313" key="2">
    <source>
        <dbReference type="EMBL" id="SIO48723.1"/>
    </source>
</evidence>
<evidence type="ECO:0000313" key="3">
    <source>
        <dbReference type="Proteomes" id="UP000184693"/>
    </source>
</evidence>
<accession>A0A1N6JWW8</accession>
<feature type="transmembrane region" description="Helical" evidence="1">
    <location>
        <begin position="69"/>
        <end position="86"/>
    </location>
</feature>
<dbReference type="OrthoDB" id="9114243at2"/>
<dbReference type="EMBL" id="FSRM01000002">
    <property type="protein sequence ID" value="SIO48723.1"/>
    <property type="molecule type" value="Genomic_DNA"/>
</dbReference>
<keyword evidence="1" id="KW-0812">Transmembrane</keyword>
<keyword evidence="1" id="KW-1133">Transmembrane helix</keyword>
<gene>
    <name evidence="2" type="ORF">SAMN05444168_5279</name>
</gene>
<evidence type="ECO:0000256" key="1">
    <source>
        <dbReference type="SAM" id="Phobius"/>
    </source>
</evidence>
<organism evidence="2 3">
    <name type="scientific">Paraburkholderia phenazinium</name>
    <dbReference type="NCBI Taxonomy" id="60549"/>
    <lineage>
        <taxon>Bacteria</taxon>
        <taxon>Pseudomonadati</taxon>
        <taxon>Pseudomonadota</taxon>
        <taxon>Betaproteobacteria</taxon>
        <taxon>Burkholderiales</taxon>
        <taxon>Burkholderiaceae</taxon>
        <taxon>Paraburkholderia</taxon>
    </lineage>
</organism>
<dbReference type="Proteomes" id="UP000184693">
    <property type="component" value="Unassembled WGS sequence"/>
</dbReference>
<proteinExistence type="predicted"/>
<protein>
    <submittedName>
        <fullName evidence="2">Uncharacterized protein</fullName>
    </submittedName>
</protein>
<name>A0A1N6JWW8_9BURK</name>
<keyword evidence="1" id="KW-0472">Membrane</keyword>
<dbReference type="RefSeq" id="WP_074267276.1">
    <property type="nucleotide sequence ID" value="NZ_FSRM01000002.1"/>
</dbReference>
<feature type="transmembrane region" description="Helical" evidence="1">
    <location>
        <begin position="32"/>
        <end position="57"/>
    </location>
</feature>
<dbReference type="AlphaFoldDB" id="A0A1N6JWW8"/>